<evidence type="ECO:0000259" key="3">
    <source>
        <dbReference type="Pfam" id="PF08719"/>
    </source>
</evidence>
<evidence type="ECO:0000256" key="1">
    <source>
        <dbReference type="ARBA" id="ARBA00000022"/>
    </source>
</evidence>
<dbReference type="InterPro" id="IPR037238">
    <property type="entry name" value="YbiA-like_sf"/>
</dbReference>
<evidence type="ECO:0000313" key="5">
    <source>
        <dbReference type="Proteomes" id="UP001500280"/>
    </source>
</evidence>
<evidence type="ECO:0000256" key="2">
    <source>
        <dbReference type="ARBA" id="ARBA00000751"/>
    </source>
</evidence>
<comment type="caution">
    <text evidence="4">The sequence shown here is derived from an EMBL/GenBank/DDBJ whole genome shotgun (WGS) entry which is preliminary data.</text>
</comment>
<comment type="catalytic activity">
    <reaction evidence="1">
        <text>5-amino-6-(5-phospho-D-ribosylamino)uracil + H2O = 5,6-diaminouracil + D-ribose 5-phosphate</text>
        <dbReference type="Rhea" id="RHEA:55020"/>
        <dbReference type="ChEBI" id="CHEBI:15377"/>
        <dbReference type="ChEBI" id="CHEBI:46252"/>
        <dbReference type="ChEBI" id="CHEBI:58453"/>
        <dbReference type="ChEBI" id="CHEBI:78346"/>
    </reaction>
</comment>
<dbReference type="NCBIfam" id="TIGR02464">
    <property type="entry name" value="ribofla_fusion"/>
    <property type="match status" value="1"/>
</dbReference>
<protein>
    <submittedName>
        <fullName evidence="4">NADAR family protein</fullName>
    </submittedName>
</protein>
<name>A0ABP4SYS4_9ACTN</name>
<evidence type="ECO:0000313" key="4">
    <source>
        <dbReference type="EMBL" id="GAA1679421.1"/>
    </source>
</evidence>
<accession>A0ABP4SYS4</accession>
<dbReference type="Proteomes" id="UP001500280">
    <property type="component" value="Unassembled WGS sequence"/>
</dbReference>
<dbReference type="Gene3D" id="1.10.357.40">
    <property type="entry name" value="YbiA-like"/>
    <property type="match status" value="1"/>
</dbReference>
<dbReference type="CDD" id="cd15457">
    <property type="entry name" value="NADAR"/>
    <property type="match status" value="1"/>
</dbReference>
<comment type="catalytic activity">
    <reaction evidence="2">
        <text>2,5-diamino-6-hydroxy-4-(5-phosphoribosylamino)-pyrimidine + H2O = 2,5,6-triamino-4-hydroxypyrimidine + D-ribose 5-phosphate</text>
        <dbReference type="Rhea" id="RHEA:23436"/>
        <dbReference type="ChEBI" id="CHEBI:15377"/>
        <dbReference type="ChEBI" id="CHEBI:58614"/>
        <dbReference type="ChEBI" id="CHEBI:78346"/>
        <dbReference type="ChEBI" id="CHEBI:137796"/>
    </reaction>
</comment>
<keyword evidence="5" id="KW-1185">Reference proteome</keyword>
<dbReference type="InterPro" id="IPR012816">
    <property type="entry name" value="NADAR"/>
</dbReference>
<sequence length="213" mass="23675">MDNGTVVAVGDTLHTLGPGRRSWQAELMVRDRVELERLVAAGKRFRYVLFWGHEPERDGSLGPGCLSQWWPAPFVVDGVRYATTEHFMMAGKARTFGDEQTLAEILAVPSPAQAKALGRKVRNFDTAIWAEHRFDIVVAANAAKFSQYDDLRAYLLGTKDRVLVEASPVDRIWGIGLAADDVRAQEPRQWRGLNLLGFALMAVRRELAGDTPG</sequence>
<reference evidence="5" key="1">
    <citation type="journal article" date="2019" name="Int. J. Syst. Evol. Microbiol.">
        <title>The Global Catalogue of Microorganisms (GCM) 10K type strain sequencing project: providing services to taxonomists for standard genome sequencing and annotation.</title>
        <authorList>
            <consortium name="The Broad Institute Genomics Platform"/>
            <consortium name="The Broad Institute Genome Sequencing Center for Infectious Disease"/>
            <person name="Wu L."/>
            <person name="Ma J."/>
        </authorList>
    </citation>
    <scope>NUCLEOTIDE SEQUENCE [LARGE SCALE GENOMIC DNA]</scope>
    <source>
        <strain evidence="5">JCM 14307</strain>
    </source>
</reference>
<feature type="domain" description="NADAR" evidence="3">
    <location>
        <begin position="61"/>
        <end position="207"/>
    </location>
</feature>
<dbReference type="SUPFAM" id="SSF143990">
    <property type="entry name" value="YbiA-like"/>
    <property type="match status" value="1"/>
</dbReference>
<gene>
    <name evidence="4" type="ORF">GCM10009745_24110</name>
</gene>
<organism evidence="4 5">
    <name type="scientific">Kribbella yunnanensis</name>
    <dbReference type="NCBI Taxonomy" id="190194"/>
    <lineage>
        <taxon>Bacteria</taxon>
        <taxon>Bacillati</taxon>
        <taxon>Actinomycetota</taxon>
        <taxon>Actinomycetes</taxon>
        <taxon>Propionibacteriales</taxon>
        <taxon>Kribbellaceae</taxon>
        <taxon>Kribbella</taxon>
    </lineage>
</organism>
<dbReference type="EMBL" id="BAAANF010000008">
    <property type="protein sequence ID" value="GAA1679421.1"/>
    <property type="molecule type" value="Genomic_DNA"/>
</dbReference>
<proteinExistence type="predicted"/>
<dbReference type="Pfam" id="PF08719">
    <property type="entry name" value="NADAR"/>
    <property type="match status" value="1"/>
</dbReference>